<evidence type="ECO:0000313" key="10">
    <source>
        <dbReference type="Ensembl" id="ENSNMLP00000044566.1"/>
    </source>
</evidence>
<feature type="domain" description="Core Histone H2A/H2B/H3" evidence="9">
    <location>
        <begin position="54"/>
        <end position="142"/>
    </location>
</feature>
<dbReference type="GO" id="GO:0003677">
    <property type="term" value="F:DNA binding"/>
    <property type="evidence" value="ECO:0007669"/>
    <property type="project" value="UniProtKB-KW"/>
</dbReference>
<dbReference type="InterPro" id="IPR000164">
    <property type="entry name" value="Histone_H3/CENP-A"/>
</dbReference>
<dbReference type="GO" id="GO:0030527">
    <property type="term" value="F:structural constituent of chromatin"/>
    <property type="evidence" value="ECO:0007669"/>
    <property type="project" value="InterPro"/>
</dbReference>
<feature type="region of interest" description="Disordered" evidence="8">
    <location>
        <begin position="1"/>
        <end position="55"/>
    </location>
</feature>
<dbReference type="PROSITE" id="PS00959">
    <property type="entry name" value="HISTONE_H3_2"/>
    <property type="match status" value="1"/>
</dbReference>
<sequence length="147" mass="16636">MRHDSSANRRKGSTPKRRPPQPSPAHSSGSPRRHSGPSAAPPAGATPRRRRFRPGTRALMEIRKYQKSSDLLLRKKPFARLVREICQGFSREALRWQVYALLALQEAAESFLVMLFADANLCAIHAKRVTLFPRDVQLARRIRGVES</sequence>
<comment type="subcellular location">
    <subcellularLocation>
        <location evidence="2">Chromosome</location>
    </subcellularLocation>
    <subcellularLocation>
        <location evidence="1">Nucleus</location>
    </subcellularLocation>
</comment>
<dbReference type="Pfam" id="PF00125">
    <property type="entry name" value="Histone"/>
    <property type="match status" value="1"/>
</dbReference>
<dbReference type="FunFam" id="1.10.20.10:FF:000085">
    <property type="entry name" value="Histone H3.2"/>
    <property type="match status" value="1"/>
</dbReference>
<organism evidence="10 12">
    <name type="scientific">Neogobius melanostomus</name>
    <name type="common">round goby</name>
    <dbReference type="NCBI Taxonomy" id="47308"/>
    <lineage>
        <taxon>Eukaryota</taxon>
        <taxon>Metazoa</taxon>
        <taxon>Chordata</taxon>
        <taxon>Craniata</taxon>
        <taxon>Vertebrata</taxon>
        <taxon>Euteleostomi</taxon>
        <taxon>Actinopterygii</taxon>
        <taxon>Neopterygii</taxon>
        <taxon>Teleostei</taxon>
        <taxon>Neoteleostei</taxon>
        <taxon>Acanthomorphata</taxon>
        <taxon>Gobiaria</taxon>
        <taxon>Gobiiformes</taxon>
        <taxon>Gobioidei</taxon>
        <taxon>Gobiidae</taxon>
        <taxon>Benthophilinae</taxon>
        <taxon>Neogobiini</taxon>
        <taxon>Neogobius</taxon>
    </lineage>
</organism>
<evidence type="ECO:0000313" key="11">
    <source>
        <dbReference type="Ensembl" id="ENSNMLP00000044616.1"/>
    </source>
</evidence>
<evidence type="ECO:0000256" key="5">
    <source>
        <dbReference type="ARBA" id="ARBA00023125"/>
    </source>
</evidence>
<feature type="compositionally biased region" description="Low complexity" evidence="8">
    <location>
        <begin position="24"/>
        <end position="46"/>
    </location>
</feature>
<dbReference type="SUPFAM" id="SSF47113">
    <property type="entry name" value="Histone-fold"/>
    <property type="match status" value="1"/>
</dbReference>
<keyword evidence="5" id="KW-0238">DNA-binding</keyword>
<keyword evidence="6" id="KW-0539">Nucleus</keyword>
<evidence type="ECO:0000256" key="6">
    <source>
        <dbReference type="ARBA" id="ARBA00023242"/>
    </source>
</evidence>
<evidence type="ECO:0000256" key="4">
    <source>
        <dbReference type="ARBA" id="ARBA00022454"/>
    </source>
</evidence>
<dbReference type="Ensembl" id="ENSNMLT00000049537.1">
    <property type="protein sequence ID" value="ENSNMLP00000044616.1"/>
    <property type="gene ID" value="ENSNMLG00000027010.1"/>
</dbReference>
<dbReference type="Proteomes" id="UP000694523">
    <property type="component" value="Unplaced"/>
</dbReference>
<proteinExistence type="inferred from homology"/>
<evidence type="ECO:0000256" key="2">
    <source>
        <dbReference type="ARBA" id="ARBA00004286"/>
    </source>
</evidence>
<dbReference type="InterPro" id="IPR007125">
    <property type="entry name" value="H2A/H2B/H3"/>
</dbReference>
<evidence type="ECO:0000256" key="7">
    <source>
        <dbReference type="ARBA" id="ARBA00023269"/>
    </source>
</evidence>
<dbReference type="GO" id="GO:0046982">
    <property type="term" value="F:protein heterodimerization activity"/>
    <property type="evidence" value="ECO:0007669"/>
    <property type="project" value="InterPro"/>
</dbReference>
<name>A0A8C6X009_9GOBI</name>
<evidence type="ECO:0000256" key="1">
    <source>
        <dbReference type="ARBA" id="ARBA00004123"/>
    </source>
</evidence>
<dbReference type="Ensembl" id="ENSNMLT00000049478.1">
    <property type="protein sequence ID" value="ENSNMLP00000044566.1"/>
    <property type="gene ID" value="ENSNMLG00000026970.1"/>
</dbReference>
<dbReference type="PANTHER" id="PTHR45810:SF17">
    <property type="entry name" value="HISTONE H3-LIKE CENTROMERIC PROTEIN A"/>
    <property type="match status" value="1"/>
</dbReference>
<dbReference type="GO" id="GO:0000786">
    <property type="term" value="C:nucleosome"/>
    <property type="evidence" value="ECO:0007669"/>
    <property type="project" value="UniProtKB-KW"/>
</dbReference>
<protein>
    <submittedName>
        <fullName evidence="10">Centromere protein A</fullName>
    </submittedName>
    <submittedName>
        <fullName evidence="11">Selenoprotein H</fullName>
    </submittedName>
</protein>
<dbReference type="GO" id="GO:0005634">
    <property type="term" value="C:nucleus"/>
    <property type="evidence" value="ECO:0007669"/>
    <property type="project" value="UniProtKB-SubCell"/>
</dbReference>
<keyword evidence="7" id="KW-0544">Nucleosome core</keyword>
<keyword evidence="12" id="KW-1185">Reference proteome</keyword>
<feature type="compositionally biased region" description="Basic residues" evidence="8">
    <location>
        <begin position="8"/>
        <end position="19"/>
    </location>
</feature>
<comment type="similarity">
    <text evidence="3">Belongs to the histone H3 family.</text>
</comment>
<dbReference type="PANTHER" id="PTHR45810">
    <property type="entry name" value="HISTONE H3.2"/>
    <property type="match status" value="1"/>
</dbReference>
<keyword evidence="4" id="KW-0158">Chromosome</keyword>
<dbReference type="AlphaFoldDB" id="A0A8C6X009"/>
<dbReference type="SMART" id="SM00428">
    <property type="entry name" value="H3"/>
    <property type="match status" value="1"/>
</dbReference>
<dbReference type="CDD" id="cd22911">
    <property type="entry name" value="HFD_H3"/>
    <property type="match status" value="1"/>
</dbReference>
<evidence type="ECO:0000313" key="12">
    <source>
        <dbReference type="Proteomes" id="UP000694523"/>
    </source>
</evidence>
<accession>A0A8C6X009</accession>
<evidence type="ECO:0000256" key="3">
    <source>
        <dbReference type="ARBA" id="ARBA00010343"/>
    </source>
</evidence>
<reference evidence="10" key="1">
    <citation type="submission" date="2025-05" db="UniProtKB">
        <authorList>
            <consortium name="Ensembl"/>
        </authorList>
    </citation>
    <scope>IDENTIFICATION</scope>
</reference>
<evidence type="ECO:0000259" key="9">
    <source>
        <dbReference type="Pfam" id="PF00125"/>
    </source>
</evidence>
<dbReference type="Gene3D" id="1.10.20.10">
    <property type="entry name" value="Histone, subunit A"/>
    <property type="match status" value="1"/>
</dbReference>
<evidence type="ECO:0000256" key="8">
    <source>
        <dbReference type="SAM" id="MobiDB-lite"/>
    </source>
</evidence>
<dbReference type="PRINTS" id="PR00622">
    <property type="entry name" value="HISTONEH3"/>
</dbReference>
<dbReference type="InterPro" id="IPR009072">
    <property type="entry name" value="Histone-fold"/>
</dbReference>